<dbReference type="GO" id="GO:0000785">
    <property type="term" value="C:chromatin"/>
    <property type="evidence" value="ECO:0007669"/>
    <property type="project" value="TreeGrafter"/>
</dbReference>
<evidence type="ECO:0000256" key="6">
    <source>
        <dbReference type="ARBA" id="ARBA00023242"/>
    </source>
</evidence>
<feature type="region of interest" description="Disordered" evidence="8">
    <location>
        <begin position="239"/>
        <end position="359"/>
    </location>
</feature>
<dbReference type="GO" id="GO:0000978">
    <property type="term" value="F:RNA polymerase II cis-regulatory region sequence-specific DNA binding"/>
    <property type="evidence" value="ECO:0007669"/>
    <property type="project" value="InterPro"/>
</dbReference>
<dbReference type="EMBL" id="ABSU01000018">
    <property type="protein sequence ID" value="EFE31867.1"/>
    <property type="molecule type" value="Genomic_DNA"/>
</dbReference>
<dbReference type="InterPro" id="IPR007219">
    <property type="entry name" value="XnlR_reg_dom"/>
</dbReference>
<evidence type="ECO:0000256" key="8">
    <source>
        <dbReference type="SAM" id="MobiDB-lite"/>
    </source>
</evidence>
<feature type="compositionally biased region" description="Low complexity" evidence="8">
    <location>
        <begin position="738"/>
        <end position="749"/>
    </location>
</feature>
<dbReference type="AlphaFoldDB" id="D4AY51"/>
<dbReference type="eggNOG" id="KOG1721">
    <property type="taxonomic scope" value="Eukaryota"/>
</dbReference>
<feature type="region of interest" description="Disordered" evidence="8">
    <location>
        <begin position="17"/>
        <end position="105"/>
    </location>
</feature>
<dbReference type="HOGENOM" id="CLU_006466_0_0_1"/>
<feature type="compositionally biased region" description="Basic and acidic residues" evidence="8">
    <location>
        <begin position="271"/>
        <end position="280"/>
    </location>
</feature>
<organism evidence="10 11">
    <name type="scientific">Arthroderma benhamiae (strain ATCC MYA-4681 / CBS 112371)</name>
    <name type="common">Trichophyton mentagrophytes</name>
    <dbReference type="NCBI Taxonomy" id="663331"/>
    <lineage>
        <taxon>Eukaryota</taxon>
        <taxon>Fungi</taxon>
        <taxon>Dikarya</taxon>
        <taxon>Ascomycota</taxon>
        <taxon>Pezizomycotina</taxon>
        <taxon>Eurotiomycetes</taxon>
        <taxon>Eurotiomycetidae</taxon>
        <taxon>Onygenales</taxon>
        <taxon>Arthrodermataceae</taxon>
        <taxon>Trichophyton</taxon>
    </lineage>
</organism>
<sequence>MFVDADPLALSAVTAHRYTQAQQGQTQTQTQTQTQAQAPSQAPAPPAQAQGQERQPAPELEPSPPSSHSPSDEVQSPVKPDGSPKKRKRTRKAATGKKFECKHKGCGKSYSRAEHLYRHQLNHSPKQIYRCDFPNCFRTFVRQDLCIRHQERHNTHGSQLQKRDHVATQGPGAGSSSSARDTSNNPALSQPASEARSPAGSMPPRSRIAEQPVNGAGSNGFIPVQGYLASNMAGSAASAGAAGAGAGAGAGTPTELHAGPLQTSQSIYHKGSADSIRRQSDGNTGGYLVPQQKAVYGEPNCSNYEPYNQTTNITHNNTPQPSYSISPLNGAAEMGPGASVASESVQSRQQSISSPAGNHTVFPFGMPSGLLANGMATNTYMPQSQNMHIPAVLPDSGFTGSVLSRSHSQSSSGANLASTLSQMTSMPTTMHSETSVSNMDSVGPYALPVFGSEILNRSPFALTDDFTAWLFNESSNTSSAAGFPAVSTIMPNYLDPFSGQIQNPYYPTDSTAISGYVTGNPQQQQQQHHPMSVTSILDSAPPYSVMSEEKRSELLDLIQTRFNESGSGSLKSRKETFMEGNMDADNHILSLRMMQTYISSYWYHCHAQLPILHKHTFTPDKTPNLLLFAVMALGAVTLDNNRGQQFTDTASELANFICVHLRWELFMDPDFRPPAKLWVFQTLLLLETYEKMYSTRELHERAHIHHDTTLTLMRRGSSLIGRTAFNSPPSPSDNRQRPGVPSSSGSSEPVHFDESWLRWIKSEGTRRVAFAAFVLDSTHATMFGHSVKMAAHEMRLPLPCDESLWSAPCPAEAAKVQLRLNSSGFKPTMFLEGLKKTLTGQTVRTNAFGRTIIMAGLLSVSWHMNQRDLQVNSLGVSQVPGFRDKWRSSMLRAFDNWKRDFDESLANDPSPPTGSYSSSGGYQQRQQNLFEEDVFSETRNVLHHLAHMASHVDVVDCQIFAGAARLLGRAITPRDFSCAKEKMVERWANKDSARDATFFALKFLSQVLLRNNHSRSDHQVTGLSMNVQEYCAREDFIMSRPWVLYFAALVVWSYGFALDGPIRPSPPELTTPEQQRHDMYVFLERVGGVHHPNDLEKIRDRNRCMGLLMVLRADFINTRWELLHEAANLLGSCIEKLKGSSITIAPSS</sequence>
<dbReference type="Gene3D" id="3.30.160.60">
    <property type="entry name" value="Classic Zinc Finger"/>
    <property type="match status" value="1"/>
</dbReference>
<evidence type="ECO:0000313" key="10">
    <source>
        <dbReference type="EMBL" id="EFE31867.1"/>
    </source>
</evidence>
<feature type="compositionally biased region" description="Polar residues" evidence="8">
    <location>
        <begin position="174"/>
        <end position="192"/>
    </location>
</feature>
<dbReference type="PANTHER" id="PTHR40626:SF11">
    <property type="entry name" value="ZINC FINGER PROTEIN YPR022C"/>
    <property type="match status" value="1"/>
</dbReference>
<dbReference type="CDD" id="cd12148">
    <property type="entry name" value="fungal_TF_MHR"/>
    <property type="match status" value="1"/>
</dbReference>
<comment type="caution">
    <text evidence="10">The sequence shown here is derived from an EMBL/GenBank/DDBJ whole genome shotgun (WGS) entry which is preliminary data.</text>
</comment>
<dbReference type="GO" id="GO:0006351">
    <property type="term" value="P:DNA-templated transcription"/>
    <property type="evidence" value="ECO:0007669"/>
    <property type="project" value="InterPro"/>
</dbReference>
<dbReference type="PROSITE" id="PS50157">
    <property type="entry name" value="ZINC_FINGER_C2H2_2"/>
    <property type="match status" value="2"/>
</dbReference>
<feature type="region of interest" description="Disordered" evidence="8">
    <location>
        <begin position="153"/>
        <end position="214"/>
    </location>
</feature>
<dbReference type="SMART" id="SM00355">
    <property type="entry name" value="ZnF_C2H2"/>
    <property type="match status" value="2"/>
</dbReference>
<keyword evidence="2" id="KW-0479">Metal-binding</keyword>
<dbReference type="SUPFAM" id="SSF57667">
    <property type="entry name" value="beta-beta-alpha zinc fingers"/>
    <property type="match status" value="1"/>
</dbReference>
<feature type="domain" description="C2H2-type" evidence="9">
    <location>
        <begin position="99"/>
        <end position="128"/>
    </location>
</feature>
<dbReference type="GO" id="GO:0000981">
    <property type="term" value="F:DNA-binding transcription factor activity, RNA polymerase II-specific"/>
    <property type="evidence" value="ECO:0007669"/>
    <property type="project" value="InterPro"/>
</dbReference>
<feature type="compositionally biased region" description="Polar residues" evidence="8">
    <location>
        <begin position="300"/>
        <end position="327"/>
    </location>
</feature>
<keyword evidence="11" id="KW-1185">Reference proteome</keyword>
<evidence type="ECO:0000256" key="1">
    <source>
        <dbReference type="ARBA" id="ARBA00004123"/>
    </source>
</evidence>
<feature type="compositionally biased region" description="Basic residues" evidence="8">
    <location>
        <begin position="85"/>
        <end position="96"/>
    </location>
</feature>
<proteinExistence type="predicted"/>
<evidence type="ECO:0000256" key="4">
    <source>
        <dbReference type="ARBA" id="ARBA00022771"/>
    </source>
</evidence>
<keyword evidence="5" id="KW-0862">Zinc</keyword>
<dbReference type="InterPro" id="IPR051059">
    <property type="entry name" value="VerF-like"/>
</dbReference>
<keyword evidence="3" id="KW-0677">Repeat</keyword>
<dbReference type="PROSITE" id="PS00028">
    <property type="entry name" value="ZINC_FINGER_C2H2_1"/>
    <property type="match status" value="2"/>
</dbReference>
<keyword evidence="6" id="KW-0539">Nucleus</keyword>
<dbReference type="OMA" id="LNHNPKQ"/>
<feature type="domain" description="C2H2-type" evidence="9">
    <location>
        <begin position="129"/>
        <end position="158"/>
    </location>
</feature>
<dbReference type="PANTHER" id="PTHR40626">
    <property type="entry name" value="MIP31509P"/>
    <property type="match status" value="1"/>
</dbReference>
<dbReference type="GO" id="GO:0008270">
    <property type="term" value="F:zinc ion binding"/>
    <property type="evidence" value="ECO:0007669"/>
    <property type="project" value="UniProtKB-KW"/>
</dbReference>
<dbReference type="Proteomes" id="UP000008866">
    <property type="component" value="Unassembled WGS sequence"/>
</dbReference>
<protein>
    <submittedName>
        <fullName evidence="10">C2H2 finger domain protein, putative</fullName>
    </submittedName>
</protein>
<feature type="compositionally biased region" description="Low complexity" evidence="8">
    <location>
        <begin position="913"/>
        <end position="922"/>
    </location>
</feature>
<evidence type="ECO:0000313" key="11">
    <source>
        <dbReference type="Proteomes" id="UP000008866"/>
    </source>
</evidence>
<keyword evidence="4 7" id="KW-0863">Zinc-finger</keyword>
<dbReference type="Pfam" id="PF04082">
    <property type="entry name" value="Fungal_trans"/>
    <property type="match status" value="1"/>
</dbReference>
<evidence type="ECO:0000259" key="9">
    <source>
        <dbReference type="PROSITE" id="PS50157"/>
    </source>
</evidence>
<evidence type="ECO:0000256" key="5">
    <source>
        <dbReference type="ARBA" id="ARBA00022833"/>
    </source>
</evidence>
<name>D4AY51_ARTBC</name>
<feature type="region of interest" description="Disordered" evidence="8">
    <location>
        <begin position="723"/>
        <end position="750"/>
    </location>
</feature>
<feature type="compositionally biased region" description="Polar residues" evidence="8">
    <location>
        <begin position="341"/>
        <end position="357"/>
    </location>
</feature>
<dbReference type="GO" id="GO:0005634">
    <property type="term" value="C:nucleus"/>
    <property type="evidence" value="ECO:0007669"/>
    <property type="project" value="UniProtKB-SubCell"/>
</dbReference>
<feature type="region of interest" description="Disordered" evidence="8">
    <location>
        <begin position="903"/>
        <end position="922"/>
    </location>
</feature>
<evidence type="ECO:0000256" key="2">
    <source>
        <dbReference type="ARBA" id="ARBA00022723"/>
    </source>
</evidence>
<evidence type="ECO:0000256" key="7">
    <source>
        <dbReference type="PROSITE-ProRule" id="PRU00042"/>
    </source>
</evidence>
<feature type="compositionally biased region" description="Low complexity" evidence="8">
    <location>
        <begin position="19"/>
        <end position="58"/>
    </location>
</feature>
<dbReference type="GeneID" id="9520238"/>
<dbReference type="InterPro" id="IPR036236">
    <property type="entry name" value="Znf_C2H2_sf"/>
</dbReference>
<dbReference type="KEGG" id="abe:ARB_01120"/>
<dbReference type="RefSeq" id="XP_003012507.1">
    <property type="nucleotide sequence ID" value="XM_003012461.1"/>
</dbReference>
<comment type="subcellular location">
    <subcellularLocation>
        <location evidence="1">Nucleus</location>
    </subcellularLocation>
</comment>
<dbReference type="InterPro" id="IPR013087">
    <property type="entry name" value="Znf_C2H2_type"/>
</dbReference>
<accession>D4AY51</accession>
<evidence type="ECO:0000256" key="3">
    <source>
        <dbReference type="ARBA" id="ARBA00022737"/>
    </source>
</evidence>
<reference evidence="11" key="1">
    <citation type="journal article" date="2011" name="Genome Biol.">
        <title>Comparative and functional genomics provide insights into the pathogenicity of dermatophytic fungi.</title>
        <authorList>
            <person name="Burmester A."/>
            <person name="Shelest E."/>
            <person name="Gloeckner G."/>
            <person name="Heddergott C."/>
            <person name="Schindler S."/>
            <person name="Staib P."/>
            <person name="Heidel A."/>
            <person name="Felder M."/>
            <person name="Petzold A."/>
            <person name="Szafranski K."/>
            <person name="Feuermann M."/>
            <person name="Pedruzzi I."/>
            <person name="Priebe S."/>
            <person name="Groth M."/>
            <person name="Winkler R."/>
            <person name="Li W."/>
            <person name="Kniemeyer O."/>
            <person name="Schroeckh V."/>
            <person name="Hertweck C."/>
            <person name="Hube B."/>
            <person name="White T.C."/>
            <person name="Platzer M."/>
            <person name="Guthke R."/>
            <person name="Heitman J."/>
            <person name="Woestemeyer J."/>
            <person name="Zipfel P.F."/>
            <person name="Monod M."/>
            <person name="Brakhage A.A."/>
        </authorList>
    </citation>
    <scope>NUCLEOTIDE SEQUENCE [LARGE SCALE GENOMIC DNA]</scope>
    <source>
        <strain evidence="11">ATCC MYA-4681 / CBS 112371</strain>
    </source>
</reference>
<gene>
    <name evidence="10" type="ORF">ARB_01120</name>
</gene>